<dbReference type="SUPFAM" id="SSF47090">
    <property type="entry name" value="PGBD-like"/>
    <property type="match status" value="1"/>
</dbReference>
<feature type="compositionally biased region" description="Basic and acidic residues" evidence="8">
    <location>
        <begin position="133"/>
        <end position="152"/>
    </location>
</feature>
<keyword evidence="9" id="KW-1133">Transmembrane helix</keyword>
<keyword evidence="4 7" id="KW-0133">Cell shape</keyword>
<evidence type="ECO:0000256" key="5">
    <source>
        <dbReference type="ARBA" id="ARBA00022984"/>
    </source>
</evidence>
<dbReference type="SUPFAM" id="SSF141523">
    <property type="entry name" value="L,D-transpeptidase catalytic domain-like"/>
    <property type="match status" value="1"/>
</dbReference>
<dbReference type="Gene3D" id="1.10.101.10">
    <property type="entry name" value="PGBD-like superfamily/PGBD"/>
    <property type="match status" value="1"/>
</dbReference>
<sequence>MSSYHSARQQQQPNCPPKKPANFSTAIAALGFCALLPLSELAFGTLRDGVQAEEKPAQEQAPVVAEGNEPPATETQPEEREDADQDTTEASDPGDGEIAAPEAAAKTEENSAADSNTQNDAGRADSEPEQTAQDEKPSPPITEPEKPEKPDTETQESAGSIDTRGPEVPEKTTDEKTAEHTAPGEKPDNETAQTTPEKPTEPPEKASEEPVQGTPENAAAHEPKSHVPGEAIDFATAGDALRAQADHYRLLAQQWHPIEEGSPMRPGDQGPRVAQLRNLLQQYGDYSGPLGPVIPISNNPQQFGAALQLAVESYQRRHGMEVSGYADRATLRELARPPLELARLLELNAKRWDKLPSDPGERYVFINVPDYQLQLIDQRRVILSMKTVVGRSSKRTPEMTTKLTSVVFNPTWTVPRSILLTDLLPKARNNPEAMHKRGYRVVKYGSNTTTPISDDSIESAARGKATLRQISGPGNTLGRVKFVIPNKQAIYLHDTQAQSLFEHRHRAYSHGCIRLQQPEELAYALLSDQGWDRTRVAQATTGDESITIKVNKPPKLFIAYLTAWVDSMGRVQFRPDIYHRDE</sequence>
<evidence type="ECO:0000256" key="8">
    <source>
        <dbReference type="SAM" id="MobiDB-lite"/>
    </source>
</evidence>
<protein>
    <submittedName>
        <fullName evidence="11">L,D-transpeptidase family protein</fullName>
    </submittedName>
</protein>
<evidence type="ECO:0000313" key="12">
    <source>
        <dbReference type="Proteomes" id="UP001236500"/>
    </source>
</evidence>
<feature type="active site" description="Proton donor/acceptor" evidence="7">
    <location>
        <position position="493"/>
    </location>
</feature>
<feature type="transmembrane region" description="Helical" evidence="9">
    <location>
        <begin position="21"/>
        <end position="38"/>
    </location>
</feature>
<dbReference type="InterPro" id="IPR002477">
    <property type="entry name" value="Peptidoglycan-bd-like"/>
</dbReference>
<dbReference type="InterPro" id="IPR036365">
    <property type="entry name" value="PGBD-like_sf"/>
</dbReference>
<evidence type="ECO:0000259" key="10">
    <source>
        <dbReference type="PROSITE" id="PS52029"/>
    </source>
</evidence>
<evidence type="ECO:0000256" key="4">
    <source>
        <dbReference type="ARBA" id="ARBA00022960"/>
    </source>
</evidence>
<dbReference type="EMBL" id="CP118605">
    <property type="protein sequence ID" value="WGL15952.1"/>
    <property type="molecule type" value="Genomic_DNA"/>
</dbReference>
<comment type="similarity">
    <text evidence="2">Belongs to the YkuD family.</text>
</comment>
<dbReference type="CDD" id="cd16913">
    <property type="entry name" value="YkuD_like"/>
    <property type="match status" value="1"/>
</dbReference>
<feature type="compositionally biased region" description="Polar residues" evidence="8">
    <location>
        <begin position="110"/>
        <end position="120"/>
    </location>
</feature>
<keyword evidence="6 7" id="KW-0961">Cell wall biogenesis/degradation</keyword>
<reference evidence="11 12" key="1">
    <citation type="submission" date="2023-02" db="EMBL/GenBank/DDBJ databases">
        <title>Description and genomic characterization of Microbulbifer bruguierae sp. nov., isolated from the sediment of mangrove plant Bruguiera sexangula.</title>
        <authorList>
            <person name="Long M."/>
        </authorList>
    </citation>
    <scope>NUCLEOTIDE SEQUENCE [LARGE SCALE GENOMIC DNA]</scope>
    <source>
        <strain evidence="11 12">H12</strain>
    </source>
</reference>
<dbReference type="Gene3D" id="2.40.440.10">
    <property type="entry name" value="L,D-transpeptidase catalytic domain-like"/>
    <property type="match status" value="1"/>
</dbReference>
<name>A0ABY8ND01_9GAMM</name>
<accession>A0ABY8ND01</accession>
<dbReference type="PANTHER" id="PTHR41533:SF2">
    <property type="entry name" value="BLR7131 PROTEIN"/>
    <property type="match status" value="1"/>
</dbReference>
<evidence type="ECO:0000256" key="3">
    <source>
        <dbReference type="ARBA" id="ARBA00022679"/>
    </source>
</evidence>
<evidence type="ECO:0000256" key="2">
    <source>
        <dbReference type="ARBA" id="ARBA00005992"/>
    </source>
</evidence>
<feature type="compositionally biased region" description="Basic and acidic residues" evidence="8">
    <location>
        <begin position="198"/>
        <end position="208"/>
    </location>
</feature>
<proteinExistence type="inferred from homology"/>
<evidence type="ECO:0000256" key="6">
    <source>
        <dbReference type="ARBA" id="ARBA00023316"/>
    </source>
</evidence>
<keyword evidence="3" id="KW-0808">Transferase</keyword>
<evidence type="ECO:0000256" key="9">
    <source>
        <dbReference type="SAM" id="Phobius"/>
    </source>
</evidence>
<keyword evidence="12" id="KW-1185">Reference proteome</keyword>
<dbReference type="InterPro" id="IPR036366">
    <property type="entry name" value="PGBDSf"/>
</dbReference>
<feature type="region of interest" description="Disordered" evidence="8">
    <location>
        <begin position="1"/>
        <end position="22"/>
    </location>
</feature>
<comment type="pathway">
    <text evidence="1 7">Cell wall biogenesis; peptidoglycan biosynthesis.</text>
</comment>
<dbReference type="Proteomes" id="UP001236500">
    <property type="component" value="Chromosome"/>
</dbReference>
<dbReference type="InterPro" id="IPR005490">
    <property type="entry name" value="LD_TPept_cat_dom"/>
</dbReference>
<feature type="active site" description="Nucleophile" evidence="7">
    <location>
        <position position="512"/>
    </location>
</feature>
<evidence type="ECO:0000256" key="1">
    <source>
        <dbReference type="ARBA" id="ARBA00004752"/>
    </source>
</evidence>
<feature type="region of interest" description="Disordered" evidence="8">
    <location>
        <begin position="51"/>
        <end position="228"/>
    </location>
</feature>
<gene>
    <name evidence="11" type="ORF">PVT68_14390</name>
</gene>
<dbReference type="PROSITE" id="PS52029">
    <property type="entry name" value="LD_TPASE"/>
    <property type="match status" value="1"/>
</dbReference>
<dbReference type="RefSeq" id="WP_280319187.1">
    <property type="nucleotide sequence ID" value="NZ_CP118605.1"/>
</dbReference>
<dbReference type="Pfam" id="PF03734">
    <property type="entry name" value="YkuD"/>
    <property type="match status" value="1"/>
</dbReference>
<evidence type="ECO:0000313" key="11">
    <source>
        <dbReference type="EMBL" id="WGL15952.1"/>
    </source>
</evidence>
<dbReference type="InterPro" id="IPR052905">
    <property type="entry name" value="LD-transpeptidase_YkuD-like"/>
</dbReference>
<dbReference type="Pfam" id="PF01471">
    <property type="entry name" value="PG_binding_1"/>
    <property type="match status" value="1"/>
</dbReference>
<organism evidence="11 12">
    <name type="scientific">Microbulbifer bruguierae</name>
    <dbReference type="NCBI Taxonomy" id="3029061"/>
    <lineage>
        <taxon>Bacteria</taxon>
        <taxon>Pseudomonadati</taxon>
        <taxon>Pseudomonadota</taxon>
        <taxon>Gammaproteobacteria</taxon>
        <taxon>Cellvibrionales</taxon>
        <taxon>Microbulbiferaceae</taxon>
        <taxon>Microbulbifer</taxon>
    </lineage>
</organism>
<feature type="compositionally biased region" description="Basic and acidic residues" evidence="8">
    <location>
        <begin position="164"/>
        <end position="189"/>
    </location>
</feature>
<feature type="domain" description="L,D-TPase catalytic" evidence="10">
    <location>
        <begin position="362"/>
        <end position="539"/>
    </location>
</feature>
<evidence type="ECO:0000256" key="7">
    <source>
        <dbReference type="PROSITE-ProRule" id="PRU01373"/>
    </source>
</evidence>
<dbReference type="InterPro" id="IPR038063">
    <property type="entry name" value="Transpep_catalytic_dom"/>
</dbReference>
<keyword evidence="9" id="KW-0472">Membrane</keyword>
<keyword evidence="5 7" id="KW-0573">Peptidoglycan synthesis</keyword>
<keyword evidence="9" id="KW-0812">Transmembrane</keyword>
<feature type="compositionally biased region" description="Acidic residues" evidence="8">
    <location>
        <begin position="79"/>
        <end position="95"/>
    </location>
</feature>
<dbReference type="PANTHER" id="PTHR41533">
    <property type="entry name" value="L,D-TRANSPEPTIDASE HI_1667-RELATED"/>
    <property type="match status" value="1"/>
</dbReference>